<organism evidence="13 14">
    <name type="scientific">Chironomus riparius</name>
    <dbReference type="NCBI Taxonomy" id="315576"/>
    <lineage>
        <taxon>Eukaryota</taxon>
        <taxon>Metazoa</taxon>
        <taxon>Ecdysozoa</taxon>
        <taxon>Arthropoda</taxon>
        <taxon>Hexapoda</taxon>
        <taxon>Insecta</taxon>
        <taxon>Pterygota</taxon>
        <taxon>Neoptera</taxon>
        <taxon>Endopterygota</taxon>
        <taxon>Diptera</taxon>
        <taxon>Nematocera</taxon>
        <taxon>Chironomoidea</taxon>
        <taxon>Chironomidae</taxon>
        <taxon>Chironominae</taxon>
        <taxon>Chironomus</taxon>
    </lineage>
</organism>
<proteinExistence type="inferred from homology"/>
<evidence type="ECO:0000256" key="6">
    <source>
        <dbReference type="ARBA" id="ARBA00022989"/>
    </source>
</evidence>
<dbReference type="GO" id="GO:0035336">
    <property type="term" value="P:long-chain fatty-acyl-CoA metabolic process"/>
    <property type="evidence" value="ECO:0007669"/>
    <property type="project" value="TreeGrafter"/>
</dbReference>
<dbReference type="InterPro" id="IPR013120">
    <property type="entry name" value="FAR_NAD-bd"/>
</dbReference>
<keyword evidence="8 10" id="KW-0472">Membrane</keyword>
<evidence type="ECO:0000256" key="7">
    <source>
        <dbReference type="ARBA" id="ARBA00023098"/>
    </source>
</evidence>
<dbReference type="GO" id="GO:0005777">
    <property type="term" value="C:peroxisome"/>
    <property type="evidence" value="ECO:0007669"/>
    <property type="project" value="TreeGrafter"/>
</dbReference>
<reference evidence="13" key="1">
    <citation type="submission" date="2022-01" db="EMBL/GenBank/DDBJ databases">
        <authorList>
            <person name="King R."/>
        </authorList>
    </citation>
    <scope>NUCLEOTIDE SEQUENCE</scope>
</reference>
<evidence type="ECO:0000256" key="1">
    <source>
        <dbReference type="ARBA" id="ARBA00004141"/>
    </source>
</evidence>
<comment type="similarity">
    <text evidence="2 10">Belongs to the fatty acyl-CoA reductase family.</text>
</comment>
<keyword evidence="4 10" id="KW-0812">Transmembrane</keyword>
<evidence type="ECO:0000256" key="5">
    <source>
        <dbReference type="ARBA" id="ARBA00022857"/>
    </source>
</evidence>
<dbReference type="InterPro" id="IPR033640">
    <property type="entry name" value="FAR_C"/>
</dbReference>
<keyword evidence="10" id="KW-0560">Oxidoreductase</keyword>
<comment type="function">
    <text evidence="10">Catalyzes the reduction of fatty acyl-CoA to fatty alcohols.</text>
</comment>
<dbReference type="InterPro" id="IPR036291">
    <property type="entry name" value="NAD(P)-bd_dom_sf"/>
</dbReference>
<comment type="catalytic activity">
    <reaction evidence="9 10">
        <text>a long-chain fatty acyl-CoA + 2 NADPH + 2 H(+) = a long-chain primary fatty alcohol + 2 NADP(+) + CoA</text>
        <dbReference type="Rhea" id="RHEA:52716"/>
        <dbReference type="ChEBI" id="CHEBI:15378"/>
        <dbReference type="ChEBI" id="CHEBI:57287"/>
        <dbReference type="ChEBI" id="CHEBI:57783"/>
        <dbReference type="ChEBI" id="CHEBI:58349"/>
        <dbReference type="ChEBI" id="CHEBI:77396"/>
        <dbReference type="ChEBI" id="CHEBI:83139"/>
        <dbReference type="EC" id="1.2.1.84"/>
    </reaction>
</comment>
<keyword evidence="5 10" id="KW-0521">NADP</keyword>
<dbReference type="AlphaFoldDB" id="A0A9N9RRI7"/>
<dbReference type="FunFam" id="3.40.50.720:FF:000143">
    <property type="entry name" value="Fatty acyl-CoA reductase"/>
    <property type="match status" value="1"/>
</dbReference>
<evidence type="ECO:0000256" key="3">
    <source>
        <dbReference type="ARBA" id="ARBA00022516"/>
    </source>
</evidence>
<dbReference type="GO" id="GO:0080019">
    <property type="term" value="F:alcohol-forming very long-chain fatty acyl-CoA reductase activity"/>
    <property type="evidence" value="ECO:0007669"/>
    <property type="project" value="InterPro"/>
</dbReference>
<feature type="transmembrane region" description="Helical" evidence="10">
    <location>
        <begin position="351"/>
        <end position="376"/>
    </location>
</feature>
<dbReference type="GO" id="GO:0102965">
    <property type="term" value="F:alcohol-forming long-chain fatty acyl-CoA reductase activity"/>
    <property type="evidence" value="ECO:0007669"/>
    <property type="project" value="UniProtKB-EC"/>
</dbReference>
<keyword evidence="6 10" id="KW-1133">Transmembrane helix</keyword>
<evidence type="ECO:0000313" key="13">
    <source>
        <dbReference type="EMBL" id="CAG9802078.1"/>
    </source>
</evidence>
<dbReference type="Proteomes" id="UP001153620">
    <property type="component" value="Chromosome 2"/>
</dbReference>
<dbReference type="CDD" id="cd05236">
    <property type="entry name" value="FAR-N_SDR_e"/>
    <property type="match status" value="1"/>
</dbReference>
<evidence type="ECO:0000256" key="4">
    <source>
        <dbReference type="ARBA" id="ARBA00022692"/>
    </source>
</evidence>
<dbReference type="OrthoDB" id="429813at2759"/>
<dbReference type="SUPFAM" id="SSF51735">
    <property type="entry name" value="NAD(P)-binding Rossmann-fold domains"/>
    <property type="match status" value="1"/>
</dbReference>
<keyword evidence="3 10" id="KW-0444">Lipid biosynthesis</keyword>
<dbReference type="InterPro" id="IPR026055">
    <property type="entry name" value="FAR"/>
</dbReference>
<dbReference type="Pfam" id="PF07993">
    <property type="entry name" value="NAD_binding_4"/>
    <property type="match status" value="1"/>
</dbReference>
<evidence type="ECO:0000313" key="14">
    <source>
        <dbReference type="Proteomes" id="UP001153620"/>
    </source>
</evidence>
<evidence type="ECO:0000256" key="8">
    <source>
        <dbReference type="ARBA" id="ARBA00023136"/>
    </source>
</evidence>
<feature type="domain" description="Thioester reductase (TE)" evidence="12">
    <location>
        <begin position="15"/>
        <end position="285"/>
    </location>
</feature>
<feature type="domain" description="Fatty acyl-CoA reductase C-terminal" evidence="11">
    <location>
        <begin position="360"/>
        <end position="452"/>
    </location>
</feature>
<dbReference type="Pfam" id="PF03015">
    <property type="entry name" value="Sterile"/>
    <property type="match status" value="1"/>
</dbReference>
<keyword evidence="7 10" id="KW-0443">Lipid metabolism</keyword>
<reference evidence="13" key="2">
    <citation type="submission" date="2022-10" db="EMBL/GenBank/DDBJ databases">
        <authorList>
            <consortium name="ENA_rothamsted_submissions"/>
            <consortium name="culmorum"/>
            <person name="King R."/>
        </authorList>
    </citation>
    <scope>NUCLEOTIDE SEQUENCE</scope>
</reference>
<dbReference type="GO" id="GO:0016020">
    <property type="term" value="C:membrane"/>
    <property type="evidence" value="ECO:0007669"/>
    <property type="project" value="UniProtKB-SubCell"/>
</dbReference>
<protein>
    <recommendedName>
        <fullName evidence="10">Fatty acyl-CoA reductase</fullName>
        <ecNumber evidence="10">1.2.1.84</ecNumber>
    </recommendedName>
</protein>
<keyword evidence="14" id="KW-1185">Reference proteome</keyword>
<dbReference type="EC" id="1.2.1.84" evidence="10"/>
<dbReference type="PANTHER" id="PTHR11011">
    <property type="entry name" value="MALE STERILITY PROTEIN 2-RELATED"/>
    <property type="match status" value="1"/>
</dbReference>
<evidence type="ECO:0000256" key="9">
    <source>
        <dbReference type="ARBA" id="ARBA00052530"/>
    </source>
</evidence>
<dbReference type="EMBL" id="OU895878">
    <property type="protein sequence ID" value="CAG9802078.1"/>
    <property type="molecule type" value="Genomic_DNA"/>
</dbReference>
<accession>A0A9N9RRI7</accession>
<dbReference type="PANTHER" id="PTHR11011:SF12">
    <property type="entry name" value="FATTY ACYL-COA REDUCTASE"/>
    <property type="match status" value="1"/>
</dbReference>
<evidence type="ECO:0000259" key="11">
    <source>
        <dbReference type="Pfam" id="PF03015"/>
    </source>
</evidence>
<evidence type="ECO:0000259" key="12">
    <source>
        <dbReference type="Pfam" id="PF07993"/>
    </source>
</evidence>
<comment type="subcellular location">
    <subcellularLocation>
        <location evidence="1">Membrane</location>
        <topology evidence="1">Multi-pass membrane protein</topology>
    </subcellularLocation>
</comment>
<name>A0A9N9RRI7_9DIPT</name>
<dbReference type="Gene3D" id="3.40.50.720">
    <property type="entry name" value="NAD(P)-binding Rossmann-like Domain"/>
    <property type="match status" value="1"/>
</dbReference>
<feature type="transmembrane region" description="Helical" evidence="10">
    <location>
        <begin position="462"/>
        <end position="482"/>
    </location>
</feature>
<sequence length="513" mass="59444">MSSVQEFYKDKTIFITGGSGFMGKVLLEKLLYSCSEVKEIIVLMREKHGKTAKMRVDDYKKIRVFERIMNEKPEMMNKIHPVWGDISELNFGLSDEDMNYVLDNTQIVFHLAASLKLEAPLKTNIIMNLTSVKTMCDLAKKMKNLLAMIHTSTAFCIVEHVNVDEKVYEVDIDPLDAIEKAKVMSEKELSAVQKKMLGKHLNTYTYTKRLSEVLIRDEYNKNNLPVCFVRPSMVSSALNEPIYGWVDSLNGAPGFIVAIARGVLRTMLMDVNTTKNYIPVDTCMNGYIMIAKHLASLKERPKEVPVYNLTAHESNTISMKEYFKICVDLKFVYPFSVGLWYPNVSITTNEFYYYFNIFLFQWIPALFVDFLLMLFGQRRFMIKIQKKLLNGMDVVRCFLLYDFKFKTENFDSLMKIQSQDDYNRFFIDTKKIDTTRLFQGTIIGGREFLGKDPKSTIPRARIFIKIQYILHLIALSFIYYWLFKKFLVLTGLSEPVSNFALDAGSFVKDVLKI</sequence>
<gene>
    <name evidence="13" type="ORF">CHIRRI_LOCUS4994</name>
</gene>
<evidence type="ECO:0000256" key="10">
    <source>
        <dbReference type="RuleBase" id="RU363097"/>
    </source>
</evidence>
<evidence type="ECO:0000256" key="2">
    <source>
        <dbReference type="ARBA" id="ARBA00005928"/>
    </source>
</evidence>